<comment type="caution">
    <text evidence="2">The sequence shown here is derived from an EMBL/GenBank/DDBJ whole genome shotgun (WGS) entry which is preliminary data.</text>
</comment>
<evidence type="ECO:0000259" key="1">
    <source>
        <dbReference type="Pfam" id="PF14397"/>
    </source>
</evidence>
<dbReference type="EMBL" id="QSOE01000263">
    <property type="protein sequence ID" value="RGI72751.1"/>
    <property type="molecule type" value="Genomic_DNA"/>
</dbReference>
<protein>
    <recommendedName>
        <fullName evidence="1">Alpha-L-glutamate ligase-related protein ATP-grasp domain-containing protein</fullName>
    </recommendedName>
</protein>
<dbReference type="Pfam" id="PF14397">
    <property type="entry name" value="ATPgrasp_ST"/>
    <property type="match status" value="1"/>
</dbReference>
<gene>
    <name evidence="2" type="ORF">DXD91_16615</name>
</gene>
<dbReference type="InterPro" id="IPR039523">
    <property type="entry name" value="RimK-rel_E_lig_ATP-grasp"/>
</dbReference>
<dbReference type="SUPFAM" id="SSF56059">
    <property type="entry name" value="Glutathione synthetase ATP-binding domain-like"/>
    <property type="match status" value="1"/>
</dbReference>
<dbReference type="Proteomes" id="UP000262524">
    <property type="component" value="Unassembled WGS sequence"/>
</dbReference>
<proteinExistence type="predicted"/>
<organism evidence="2 3">
    <name type="scientific">Anaerobutyricum hallii</name>
    <dbReference type="NCBI Taxonomy" id="39488"/>
    <lineage>
        <taxon>Bacteria</taxon>
        <taxon>Bacillati</taxon>
        <taxon>Bacillota</taxon>
        <taxon>Clostridia</taxon>
        <taxon>Lachnospirales</taxon>
        <taxon>Lachnospiraceae</taxon>
        <taxon>Anaerobutyricum</taxon>
    </lineage>
</organism>
<name>A0A374MMR2_9FIRM</name>
<evidence type="ECO:0000313" key="3">
    <source>
        <dbReference type="Proteomes" id="UP000262524"/>
    </source>
</evidence>
<evidence type="ECO:0000313" key="2">
    <source>
        <dbReference type="EMBL" id="RGI72751.1"/>
    </source>
</evidence>
<dbReference type="AlphaFoldDB" id="A0A374MMR2"/>
<accession>A0A374MMR2</accession>
<reference evidence="2 3" key="1">
    <citation type="submission" date="2018-08" db="EMBL/GenBank/DDBJ databases">
        <title>A genome reference for cultivated species of the human gut microbiota.</title>
        <authorList>
            <person name="Zou Y."/>
            <person name="Xue W."/>
            <person name="Luo G."/>
        </authorList>
    </citation>
    <scope>NUCLEOTIDE SEQUENCE [LARGE SCALE GENOMIC DNA]</scope>
    <source>
        <strain evidence="2 3">TM10-1AC</strain>
    </source>
</reference>
<sequence>MLKKYVVLEIIKDRILNEKGIVVVQECIKQHEKLSTLYPNAVNTFRVITYLWNGKVNHVPLALRIGQGGGYLDNAHAGGMFIGVSDTGQLNSVAFTEFGDRYEKHPDTQIEFKNYVIDFVPEIIKTTEKLHLSTPQLGIISWDITVDECKMIVLIEANTRGQSIWFPQMANGKGAFGENTKEILQFISPK</sequence>
<feature type="domain" description="Alpha-L-glutamate ligase-related protein ATP-grasp" evidence="1">
    <location>
        <begin position="21"/>
        <end position="178"/>
    </location>
</feature>